<feature type="transmembrane region" description="Helical" evidence="2">
    <location>
        <begin position="436"/>
        <end position="455"/>
    </location>
</feature>
<dbReference type="RefSeq" id="WP_179751197.1">
    <property type="nucleotide sequence ID" value="NZ_JACCBU010000001.1"/>
</dbReference>
<comment type="caution">
    <text evidence="6">The sequence shown here is derived from an EMBL/GenBank/DDBJ whole genome shotgun (WGS) entry which is preliminary data.</text>
</comment>
<dbReference type="InterPro" id="IPR018702">
    <property type="entry name" value="DUF2207"/>
</dbReference>
<dbReference type="EMBL" id="JACCBU010000001">
    <property type="protein sequence ID" value="NYE71199.1"/>
    <property type="molecule type" value="Genomic_DNA"/>
</dbReference>
<proteinExistence type="predicted"/>
<reference evidence="6 7" key="1">
    <citation type="submission" date="2020-07" db="EMBL/GenBank/DDBJ databases">
        <title>Sequencing the genomes of 1000 actinobacteria strains.</title>
        <authorList>
            <person name="Klenk H.-P."/>
        </authorList>
    </citation>
    <scope>NUCLEOTIDE SEQUENCE [LARGE SCALE GENOMIC DNA]</scope>
    <source>
        <strain evidence="6 7">DSM 22083</strain>
    </source>
</reference>
<dbReference type="Pfam" id="PF09972">
    <property type="entry name" value="DUF2207"/>
    <property type="match status" value="1"/>
</dbReference>
<evidence type="ECO:0000259" key="4">
    <source>
        <dbReference type="Pfam" id="PF09972"/>
    </source>
</evidence>
<feature type="compositionally biased region" description="Polar residues" evidence="1">
    <location>
        <begin position="196"/>
        <end position="210"/>
    </location>
</feature>
<dbReference type="Pfam" id="PF20990">
    <property type="entry name" value="DUF2207_C"/>
    <property type="match status" value="1"/>
</dbReference>
<feature type="transmembrane region" description="Helical" evidence="2">
    <location>
        <begin position="253"/>
        <end position="273"/>
    </location>
</feature>
<evidence type="ECO:0000259" key="5">
    <source>
        <dbReference type="Pfam" id="PF20990"/>
    </source>
</evidence>
<name>A0A7Y9I6I6_9ACTN</name>
<dbReference type="Proteomes" id="UP000569914">
    <property type="component" value="Unassembled WGS sequence"/>
</dbReference>
<evidence type="ECO:0000313" key="6">
    <source>
        <dbReference type="EMBL" id="NYE71199.1"/>
    </source>
</evidence>
<evidence type="ECO:0000256" key="2">
    <source>
        <dbReference type="SAM" id="Phobius"/>
    </source>
</evidence>
<feature type="chain" id="PRO_5030614741" evidence="3">
    <location>
        <begin position="32"/>
        <end position="618"/>
    </location>
</feature>
<organism evidence="6 7">
    <name type="scientific">Microlunatus parietis</name>
    <dbReference type="NCBI Taxonomy" id="682979"/>
    <lineage>
        <taxon>Bacteria</taxon>
        <taxon>Bacillati</taxon>
        <taxon>Actinomycetota</taxon>
        <taxon>Actinomycetes</taxon>
        <taxon>Propionibacteriales</taxon>
        <taxon>Propionibacteriaceae</taxon>
        <taxon>Microlunatus</taxon>
    </lineage>
</organism>
<feature type="domain" description="DUF2207" evidence="4">
    <location>
        <begin position="39"/>
        <end position="226"/>
    </location>
</feature>
<dbReference type="AlphaFoldDB" id="A0A7Y9I6I6"/>
<evidence type="ECO:0000256" key="1">
    <source>
        <dbReference type="SAM" id="MobiDB-lite"/>
    </source>
</evidence>
<accession>A0A7Y9I6I6</accession>
<evidence type="ECO:0000313" key="7">
    <source>
        <dbReference type="Proteomes" id="UP000569914"/>
    </source>
</evidence>
<dbReference type="InterPro" id="IPR048389">
    <property type="entry name" value="YciQ-like_C"/>
</dbReference>
<keyword evidence="2" id="KW-0472">Membrane</keyword>
<protein>
    <submittedName>
        <fullName evidence="6">Putative membrane protein YgcG</fullName>
    </submittedName>
</protein>
<keyword evidence="2" id="KW-1133">Transmembrane helix</keyword>
<feature type="domain" description="Predicted membrane protein YciQ-like C-terminal" evidence="5">
    <location>
        <begin position="314"/>
        <end position="539"/>
    </location>
</feature>
<keyword evidence="7" id="KW-1185">Reference proteome</keyword>
<gene>
    <name evidence="6" type="ORF">BKA15_002528</name>
</gene>
<feature type="transmembrane region" description="Helical" evidence="2">
    <location>
        <begin position="461"/>
        <end position="479"/>
    </location>
</feature>
<keyword evidence="3" id="KW-0732">Signal</keyword>
<feature type="region of interest" description="Disordered" evidence="1">
    <location>
        <begin position="196"/>
        <end position="215"/>
    </location>
</feature>
<sequence>MKRSPGASLVRLIAAFGLAIAGLLALAPAAAAEGEDWAVTKYAMAVQVAEDGTAKISLDFDFDFGNEEGHGPYLLLPSRQEIPGDSEHWRSFPIELGVVTSSTGAPTDTDTETSDGLLAVRIGDDNKEVSGLQSYHVEYSIRGLVNPRAAGSGLDELNWNVISGWKVPLQNVSITVNGPAGLSAVECFAGEAGSQQQCGASRSGNGSQFSAPEVPEGQGMTIVAGWPGGTFVGAEPILTKRHHLGNTFTANPITVGGGALIAALGTGGLAALARRRGRDERFAGLTPGLIPAAGTEGAATTVGGSSGPVAVRFTPPDDARPGEVGALIDEKAQQRDVTATVIDLAVRGHLRIAEVEPEPGSKLPGGKDWELTRLGGSDQLRGYESAALNGLFDKGSPIRMTEAMAGLTKAAVPAKLLADVTERGWFKANPGTVRGLWILAGCGIVVLGGIVTAVLAATIGWGIVGLGIVLLGVMTFVFAGRMPARTATGTAMLDQAKGFRLYLETAEADQLKFEEGEDLFSRYLPYAIVFGVADRWAKIFADLAARGHDVPQPDWYVGPYLGAAAFYGSGGFSSSLDAFSSASSAAMTAASSGSGGGSGFGGGGSVGGGVGGGGGGGW</sequence>
<keyword evidence="2" id="KW-0812">Transmembrane</keyword>
<evidence type="ECO:0000256" key="3">
    <source>
        <dbReference type="SAM" id="SignalP"/>
    </source>
</evidence>
<feature type="signal peptide" evidence="3">
    <location>
        <begin position="1"/>
        <end position="31"/>
    </location>
</feature>